<dbReference type="Proteomes" id="UP000031512">
    <property type="component" value="Chromosome 3"/>
</dbReference>
<keyword evidence="5" id="KW-1185">Reference proteome</keyword>
<dbReference type="eggNOG" id="KOG1653">
    <property type="taxonomic scope" value="Eukaryota"/>
</dbReference>
<dbReference type="SUPFAM" id="SSF50249">
    <property type="entry name" value="Nucleic acid-binding proteins"/>
    <property type="match status" value="1"/>
</dbReference>
<dbReference type="InterPro" id="IPR000424">
    <property type="entry name" value="Primosome_PriB/ssb"/>
</dbReference>
<evidence type="ECO:0000313" key="4">
    <source>
        <dbReference type="EMBL" id="AFZ80623.1"/>
    </source>
</evidence>
<organism evidence="4 5">
    <name type="scientific">Theileria equi strain WA</name>
    <dbReference type="NCBI Taxonomy" id="1537102"/>
    <lineage>
        <taxon>Eukaryota</taxon>
        <taxon>Sar</taxon>
        <taxon>Alveolata</taxon>
        <taxon>Apicomplexa</taxon>
        <taxon>Aconoidasida</taxon>
        <taxon>Piroplasmida</taxon>
        <taxon>Theileriidae</taxon>
        <taxon>Theileria</taxon>
    </lineage>
</organism>
<dbReference type="AlphaFoldDB" id="L0AZD0"/>
<dbReference type="Gene3D" id="2.40.50.140">
    <property type="entry name" value="Nucleic acid-binding proteins"/>
    <property type="match status" value="1"/>
</dbReference>
<dbReference type="PROSITE" id="PS50935">
    <property type="entry name" value="SSB"/>
    <property type="match status" value="1"/>
</dbReference>
<feature type="signal peptide" evidence="3">
    <location>
        <begin position="1"/>
        <end position="21"/>
    </location>
</feature>
<dbReference type="OrthoDB" id="363748at2759"/>
<evidence type="ECO:0000313" key="5">
    <source>
        <dbReference type="Proteomes" id="UP000031512"/>
    </source>
</evidence>
<evidence type="ECO:0000256" key="1">
    <source>
        <dbReference type="ARBA" id="ARBA00023125"/>
    </source>
</evidence>
<sequence>MNRFIAMQLPLILIFIYSVYGINIQRQSAFVYSNLPRLTLKSNGRLWMSDDSMPDDFFSNENQHYFNQDNDFSRDRQNLRGYTVNQVTILGRIGHIHDPISFNRGKCIKLSVGTSERMKNGVAFTDWHRVIVYGDRTVDYISNFANVGERVLIIGSLRYFQMNSDGADNSFRKIAEVAVNTYNDAHKIIFLSKKMRESNGQFEESFNNEGNFGMGGETENYIE</sequence>
<dbReference type="VEuPathDB" id="PiroplasmaDB:BEWA_000280"/>
<name>L0AZD0_THEEQ</name>
<evidence type="ECO:0000256" key="2">
    <source>
        <dbReference type="PROSITE-ProRule" id="PRU00252"/>
    </source>
</evidence>
<reference evidence="4 5" key="1">
    <citation type="journal article" date="2012" name="BMC Genomics">
        <title>Comparative genomic analysis and phylogenetic position of Theileria equi.</title>
        <authorList>
            <person name="Kappmeyer L.S."/>
            <person name="Thiagarajan M."/>
            <person name="Herndon D.R."/>
            <person name="Ramsay J.D."/>
            <person name="Caler E."/>
            <person name="Djikeng A."/>
            <person name="Gillespie J.J."/>
            <person name="Lau A.O."/>
            <person name="Roalson E.H."/>
            <person name="Silva J.C."/>
            <person name="Silva M.G."/>
            <person name="Suarez C.E."/>
            <person name="Ueti M.W."/>
            <person name="Nene V.M."/>
            <person name="Mealey R.H."/>
            <person name="Knowles D.P."/>
            <person name="Brayton K.A."/>
        </authorList>
    </citation>
    <scope>NUCLEOTIDE SEQUENCE [LARGE SCALE GENOMIC DNA]</scope>
    <source>
        <strain evidence="4 5">WA</strain>
    </source>
</reference>
<protein>
    <submittedName>
        <fullName evidence="4">Signal peptide-containing protein</fullName>
    </submittedName>
</protein>
<dbReference type="Pfam" id="PF00436">
    <property type="entry name" value="SSB"/>
    <property type="match status" value="1"/>
</dbReference>
<evidence type="ECO:0000256" key="3">
    <source>
        <dbReference type="SAM" id="SignalP"/>
    </source>
</evidence>
<keyword evidence="1 2" id="KW-0238">DNA-binding</keyword>
<dbReference type="EMBL" id="CP001670">
    <property type="protein sequence ID" value="AFZ80623.1"/>
    <property type="molecule type" value="Genomic_DNA"/>
</dbReference>
<dbReference type="GeneID" id="15805416"/>
<gene>
    <name evidence="4" type="ORF">BEWA_000280</name>
</gene>
<dbReference type="STRING" id="1537102.L0AZD0"/>
<accession>L0AZD0</accession>
<dbReference type="GO" id="GO:0003697">
    <property type="term" value="F:single-stranded DNA binding"/>
    <property type="evidence" value="ECO:0007669"/>
    <property type="project" value="InterPro"/>
</dbReference>
<dbReference type="RefSeq" id="XP_004830289.1">
    <property type="nucleotide sequence ID" value="XM_004830232.1"/>
</dbReference>
<feature type="chain" id="PRO_5003939571" evidence="3">
    <location>
        <begin position="22"/>
        <end position="223"/>
    </location>
</feature>
<proteinExistence type="predicted"/>
<dbReference type="InterPro" id="IPR012340">
    <property type="entry name" value="NA-bd_OB-fold"/>
</dbReference>
<dbReference type="KEGG" id="beq:BEWA_000280"/>
<keyword evidence="3" id="KW-0732">Signal</keyword>